<evidence type="ECO:0008006" key="7">
    <source>
        <dbReference type="Google" id="ProtNLM"/>
    </source>
</evidence>
<evidence type="ECO:0000256" key="3">
    <source>
        <dbReference type="ARBA" id="ARBA00022801"/>
    </source>
</evidence>
<dbReference type="GO" id="GO:0046872">
    <property type="term" value="F:metal ion binding"/>
    <property type="evidence" value="ECO:0007669"/>
    <property type="project" value="UniProtKB-KW"/>
</dbReference>
<organism evidence="5 6">
    <name type="scientific">Deinococcus arenae</name>
    <dbReference type="NCBI Taxonomy" id="1452751"/>
    <lineage>
        <taxon>Bacteria</taxon>
        <taxon>Thermotogati</taxon>
        <taxon>Deinococcota</taxon>
        <taxon>Deinococci</taxon>
        <taxon>Deinococcales</taxon>
        <taxon>Deinococcaceae</taxon>
        <taxon>Deinococcus</taxon>
    </lineage>
</organism>
<accession>A0A8H9LBS4</accession>
<dbReference type="NCBIfam" id="TIGR01509">
    <property type="entry name" value="HAD-SF-IA-v3"/>
    <property type="match status" value="1"/>
</dbReference>
<dbReference type="EMBL" id="BMQG01000007">
    <property type="protein sequence ID" value="GGM47187.1"/>
    <property type="molecule type" value="Genomic_DNA"/>
</dbReference>
<dbReference type="Gene3D" id="3.40.50.1000">
    <property type="entry name" value="HAD superfamily/HAD-like"/>
    <property type="match status" value="1"/>
</dbReference>
<keyword evidence="2" id="KW-0479">Metal-binding</keyword>
<keyword evidence="3" id="KW-0378">Hydrolase</keyword>
<dbReference type="GO" id="GO:0044281">
    <property type="term" value="P:small molecule metabolic process"/>
    <property type="evidence" value="ECO:0007669"/>
    <property type="project" value="UniProtKB-ARBA"/>
</dbReference>
<dbReference type="SUPFAM" id="SSF56784">
    <property type="entry name" value="HAD-like"/>
    <property type="match status" value="1"/>
</dbReference>
<evidence type="ECO:0000256" key="2">
    <source>
        <dbReference type="ARBA" id="ARBA00022723"/>
    </source>
</evidence>
<proteinExistence type="predicted"/>
<gene>
    <name evidence="5" type="ORF">GCM10008956_24230</name>
</gene>
<comment type="cofactor">
    <cofactor evidence="1">
        <name>Mg(2+)</name>
        <dbReference type="ChEBI" id="CHEBI:18420"/>
    </cofactor>
</comment>
<dbReference type="InterPro" id="IPR023214">
    <property type="entry name" value="HAD_sf"/>
</dbReference>
<dbReference type="GO" id="GO:0016791">
    <property type="term" value="F:phosphatase activity"/>
    <property type="evidence" value="ECO:0007669"/>
    <property type="project" value="TreeGrafter"/>
</dbReference>
<dbReference type="Gene3D" id="1.20.120.1600">
    <property type="match status" value="1"/>
</dbReference>
<keyword evidence="4" id="KW-0460">Magnesium</keyword>
<dbReference type="Pfam" id="PF13419">
    <property type="entry name" value="HAD_2"/>
    <property type="match status" value="1"/>
</dbReference>
<keyword evidence="6" id="KW-1185">Reference proteome</keyword>
<evidence type="ECO:0000256" key="1">
    <source>
        <dbReference type="ARBA" id="ARBA00001946"/>
    </source>
</evidence>
<dbReference type="InterPro" id="IPR051400">
    <property type="entry name" value="HAD-like_hydrolase"/>
</dbReference>
<name>A0A8H9LBS4_9DEIO</name>
<evidence type="ECO:0000313" key="5">
    <source>
        <dbReference type="EMBL" id="GGM47187.1"/>
    </source>
</evidence>
<dbReference type="PRINTS" id="PR00413">
    <property type="entry name" value="HADHALOGNASE"/>
</dbReference>
<dbReference type="InterPro" id="IPR036412">
    <property type="entry name" value="HAD-like_sf"/>
</dbReference>
<dbReference type="Proteomes" id="UP000600547">
    <property type="component" value="Unassembled WGS sequence"/>
</dbReference>
<dbReference type="InterPro" id="IPR006439">
    <property type="entry name" value="HAD-SF_hydro_IA"/>
</dbReference>
<protein>
    <recommendedName>
        <fullName evidence="7">HAD family hydrolase</fullName>
    </recommendedName>
</protein>
<comment type="caution">
    <text evidence="5">The sequence shown here is derived from an EMBL/GenBank/DDBJ whole genome shotgun (WGS) entry which is preliminary data.</text>
</comment>
<dbReference type="RefSeq" id="WP_110828795.1">
    <property type="nucleotide sequence ID" value="NZ_BMQG01000007.1"/>
</dbReference>
<evidence type="ECO:0000313" key="6">
    <source>
        <dbReference type="Proteomes" id="UP000600547"/>
    </source>
</evidence>
<dbReference type="SFLD" id="SFLDS00003">
    <property type="entry name" value="Haloacid_Dehalogenase"/>
    <property type="match status" value="1"/>
</dbReference>
<evidence type="ECO:0000256" key="4">
    <source>
        <dbReference type="ARBA" id="ARBA00022842"/>
    </source>
</evidence>
<dbReference type="PANTHER" id="PTHR46470">
    <property type="entry name" value="N-ACYLNEURAMINATE-9-PHOSPHATASE"/>
    <property type="match status" value="1"/>
</dbReference>
<sequence>MTSDHPGTRAVLFDLDGTLHDRAVTLRAWLAGHVRQFGLPDGYAGRFLELEDHGYRPKAEVIPQLVQEFALPHDPRSLLDTYAGHVRHAVPMAHAHPVLGDLRARGVRVGVITNGWGDLQRTCVEVCGLTGLIDDLVISKVVGLSKPDPAIYRLALDRLGVRADQAWFVGDSPRNDIAGPQVVGLRAAWLPTTHPLRGEVPDATLRDLRDVLTLPGLPHPAVTRPA</sequence>
<dbReference type="PANTHER" id="PTHR46470:SF2">
    <property type="entry name" value="GLYCERALDEHYDE 3-PHOSPHATE PHOSPHATASE"/>
    <property type="match status" value="1"/>
</dbReference>
<dbReference type="InterPro" id="IPR041492">
    <property type="entry name" value="HAD_2"/>
</dbReference>
<reference evidence="6" key="1">
    <citation type="journal article" date="2019" name="Int. J. Syst. Evol. Microbiol.">
        <title>The Global Catalogue of Microorganisms (GCM) 10K type strain sequencing project: providing services to taxonomists for standard genome sequencing and annotation.</title>
        <authorList>
            <consortium name="The Broad Institute Genomics Platform"/>
            <consortium name="The Broad Institute Genome Sequencing Center for Infectious Disease"/>
            <person name="Wu L."/>
            <person name="Ma J."/>
        </authorList>
    </citation>
    <scope>NUCLEOTIDE SEQUENCE [LARGE SCALE GENOMIC DNA]</scope>
    <source>
        <strain evidence="6">JCM 31047</strain>
    </source>
</reference>
<dbReference type="NCBIfam" id="TIGR01549">
    <property type="entry name" value="HAD-SF-IA-v1"/>
    <property type="match status" value="1"/>
</dbReference>
<dbReference type="SFLD" id="SFLDG01129">
    <property type="entry name" value="C1.5:_HAD__Beta-PGM__Phosphata"/>
    <property type="match status" value="1"/>
</dbReference>
<dbReference type="AlphaFoldDB" id="A0A8H9LBS4"/>